<dbReference type="GO" id="GO:0015074">
    <property type="term" value="P:DNA integration"/>
    <property type="evidence" value="ECO:0007669"/>
    <property type="project" value="InterPro"/>
</dbReference>
<accession>A0A1Z4NB10</accession>
<dbReference type="Proteomes" id="UP000218785">
    <property type="component" value="Chromosome"/>
</dbReference>
<dbReference type="Pfam" id="PF00665">
    <property type="entry name" value="rve"/>
    <property type="match status" value="1"/>
</dbReference>
<dbReference type="AlphaFoldDB" id="A0A1Z4NB10"/>
<proteinExistence type="predicted"/>
<dbReference type="KEGG" id="ttq:NIES37_66680"/>
<protein>
    <submittedName>
        <fullName evidence="4">Integrase, catalytic region</fullName>
    </submittedName>
</protein>
<dbReference type="EMBL" id="AP018248">
    <property type="protein sequence ID" value="BAZ02655.1"/>
    <property type="molecule type" value="Genomic_DNA"/>
</dbReference>
<evidence type="ECO:0000259" key="2">
    <source>
        <dbReference type="PROSITE" id="PS50994"/>
    </source>
</evidence>
<dbReference type="KEGG" id="ttq:NIES37_68890"/>
<name>A0A1Z4NB10_9CYAN</name>
<dbReference type="Gene3D" id="3.30.420.10">
    <property type="entry name" value="Ribonuclease H-like superfamily/Ribonuclease H"/>
    <property type="match status" value="1"/>
</dbReference>
<dbReference type="RefSeq" id="WP_096583034.1">
    <property type="nucleotide sequence ID" value="NZ_CAWNJS010000001.1"/>
</dbReference>
<evidence type="ECO:0000256" key="1">
    <source>
        <dbReference type="SAM" id="MobiDB-lite"/>
    </source>
</evidence>
<evidence type="ECO:0000313" key="5">
    <source>
        <dbReference type="Proteomes" id="UP000218785"/>
    </source>
</evidence>
<dbReference type="InterPro" id="IPR012337">
    <property type="entry name" value="RNaseH-like_sf"/>
</dbReference>
<dbReference type="EMBL" id="AP018248">
    <property type="protein sequence ID" value="BAZ02876.1"/>
    <property type="molecule type" value="Genomic_DNA"/>
</dbReference>
<reference evidence="4 5" key="1">
    <citation type="submission" date="2017-06" db="EMBL/GenBank/DDBJ databases">
        <title>Genome sequencing of cyanobaciteial culture collection at National Institute for Environmental Studies (NIES).</title>
        <authorList>
            <person name="Hirose Y."/>
            <person name="Shimura Y."/>
            <person name="Fujisawa T."/>
            <person name="Nakamura Y."/>
            <person name="Kawachi M."/>
        </authorList>
    </citation>
    <scope>NUCLEOTIDE SEQUENCE [LARGE SCALE GENOMIC DNA]</scope>
    <source>
        <strain evidence="4 5">NIES-37</strain>
    </source>
</reference>
<dbReference type="InterPro" id="IPR036397">
    <property type="entry name" value="RNaseH_sf"/>
</dbReference>
<dbReference type="PROSITE" id="PS50994">
    <property type="entry name" value="INTEGRASE"/>
    <property type="match status" value="1"/>
</dbReference>
<dbReference type="InterPro" id="IPR001584">
    <property type="entry name" value="Integrase_cat-core"/>
</dbReference>
<dbReference type="SUPFAM" id="SSF53098">
    <property type="entry name" value="Ribonuclease H-like"/>
    <property type="match status" value="1"/>
</dbReference>
<organism evidence="4 5">
    <name type="scientific">Tolypothrix tenuis PCC 7101</name>
    <dbReference type="NCBI Taxonomy" id="231146"/>
    <lineage>
        <taxon>Bacteria</taxon>
        <taxon>Bacillati</taxon>
        <taxon>Cyanobacteriota</taxon>
        <taxon>Cyanophyceae</taxon>
        <taxon>Nostocales</taxon>
        <taxon>Tolypothrichaceae</taxon>
        <taxon>Tolypothrix</taxon>
    </lineage>
</organism>
<dbReference type="Pfam" id="PF08722">
    <property type="entry name" value="Tn7_TnsA-like_N"/>
    <property type="match status" value="1"/>
</dbReference>
<dbReference type="GO" id="GO:0003676">
    <property type="term" value="F:nucleic acid binding"/>
    <property type="evidence" value="ECO:0007669"/>
    <property type="project" value="InterPro"/>
</dbReference>
<evidence type="ECO:0000313" key="3">
    <source>
        <dbReference type="EMBL" id="BAZ02655.1"/>
    </source>
</evidence>
<evidence type="ECO:0000313" key="4">
    <source>
        <dbReference type="EMBL" id="BAZ02876.1"/>
    </source>
</evidence>
<feature type="compositionally biased region" description="Low complexity" evidence="1">
    <location>
        <begin position="981"/>
        <end position="998"/>
    </location>
</feature>
<feature type="region of interest" description="Disordered" evidence="1">
    <location>
        <begin position="978"/>
        <end position="1015"/>
    </location>
</feature>
<gene>
    <name evidence="3" type="ORF">NIES37_66680</name>
    <name evidence="4" type="ORF">NIES37_68890</name>
</gene>
<dbReference type="InterPro" id="IPR014833">
    <property type="entry name" value="TnsA_N"/>
</dbReference>
<keyword evidence="5" id="KW-1185">Reference proteome</keyword>
<sequence length="1015" mass="117089">MLDKQEFNNWCRQQNLSQAAQAIIEEIRSTNPSRRVTGARKNVCGSYPSRKMGVTIQFESHHNELARIYELEHDPSVLEYYDQPPAIELVYQSKNGRKNRHQYTPDFFIIRADSAFWEECKTELELNKLTQLNPNRYCKNLDSKWHCPPGEEYAHRHGLDFHVWSDALVNWKFQQNLIWLSDYFGYSSGILDETEQSLILDTVKNHLGITLAELLQIEEINPDVIYWLIANDKLYVELNQVKLSQPETVLVFINSYVALSYEQLKSIESKTQDSNQILLQITVGTNISWDGESWEIVNTGTTATGLLRADGKLIELPNVAFTALIDTGKIVGVETKQTANIQAVAAEIIQRATCEDIIEANRRYNLIQPYLGDNPRAYPSSTIRRWRTQYQKALLIYGHGYLGLLPKHKSKGNRTPKIDSQTQEFMLEFIIEHYETPKQRRKLRVYEAFVLACQNHEPPLKPPSRITFCQAIKQRSGHNQTRKRLGNRAAIAEEPFYWELEQTTPQHGSRPFEIVHIDHTQIDIELVSSLESLTNCYVATNNSIHHNLGRPWATLMVDAYSRRILSVYLTFDEPSYRDCMMAIRICVARFGRFPQNIVVDNGREFHSHYFEQLLASYTCTLKYRPPAHARFGSIVERLFGTANTQFIHELQGNTQIKRLQRKVTKSVSPERLAIWTLEQLYSAFCEWAYSVYDQRLHPALGTSPHDAFVAGLATGGSRLHRRVADDELFQILTLPAPDQRKRKVQPGKGVKIHNIYYWADVFRDPEIEKSMLWVRYDPWNAGIAYALAQGQWVKCISSYYQYFQGRSEKEIRLVSAELNQRQRNYGRKLTITDRELVEFLNSKHAQEGAQLCRRSLDIHFERYKAENEEDLKAFRGVVQTFQRHLPFEEEPDLLQYWDFCYERSFGCVGILKDWLSQALATALHQGAKTLTLSHLKSSAYSYEQCMIIVNETRLGEKQLEFTPDSSALRIALGLESHHGSVTHSTSQTTKTQSRRSSTGNTKPQRRPVGGGENVG</sequence>
<feature type="domain" description="Integrase catalytic" evidence="2">
    <location>
        <begin position="507"/>
        <end position="712"/>
    </location>
</feature>